<dbReference type="OrthoDB" id="5787437at2759"/>
<reference evidence="4 5" key="2">
    <citation type="journal article" date="2019" name="G3 (Bethesda)">
        <title>Hybrid Assembly of the Genome of the Entomopathogenic Nematode Steinernema carpocapsae Identifies the X-Chromosome.</title>
        <authorList>
            <person name="Serra L."/>
            <person name="Macchietto M."/>
            <person name="Macias-Munoz A."/>
            <person name="McGill C.J."/>
            <person name="Rodriguez I.M."/>
            <person name="Rodriguez B."/>
            <person name="Murad R."/>
            <person name="Mortazavi A."/>
        </authorList>
    </citation>
    <scope>NUCLEOTIDE SEQUENCE [LARGE SCALE GENOMIC DNA]</scope>
    <source>
        <strain evidence="4 5">ALL</strain>
    </source>
</reference>
<dbReference type="SUPFAM" id="SSF57567">
    <property type="entry name" value="Serine protease inhibitors"/>
    <property type="match status" value="1"/>
</dbReference>
<name>A0A4V6A215_STECR</name>
<reference evidence="4 5" key="1">
    <citation type="journal article" date="2015" name="Genome Biol.">
        <title>Comparative genomics of Steinernema reveals deeply conserved gene regulatory networks.</title>
        <authorList>
            <person name="Dillman A.R."/>
            <person name="Macchietto M."/>
            <person name="Porter C.F."/>
            <person name="Rogers A."/>
            <person name="Williams B."/>
            <person name="Antoshechkin I."/>
            <person name="Lee M.M."/>
            <person name="Goodwin Z."/>
            <person name="Lu X."/>
            <person name="Lewis E.E."/>
            <person name="Goodrich-Blair H."/>
            <person name="Stock S.P."/>
            <person name="Adams B.J."/>
            <person name="Sternberg P.W."/>
            <person name="Mortazavi A."/>
        </authorList>
    </citation>
    <scope>NUCLEOTIDE SEQUENCE [LARGE SCALE GENOMIC DNA]</scope>
    <source>
        <strain evidence="4 5">ALL</strain>
    </source>
</reference>
<protein>
    <recommendedName>
        <fullName evidence="3">TIL domain-containing protein</fullName>
    </recommendedName>
</protein>
<evidence type="ECO:0000256" key="1">
    <source>
        <dbReference type="ARBA" id="ARBA00022900"/>
    </source>
</evidence>
<dbReference type="GO" id="GO:0004867">
    <property type="term" value="F:serine-type endopeptidase inhibitor activity"/>
    <property type="evidence" value="ECO:0007669"/>
    <property type="project" value="UniProtKB-KW"/>
</dbReference>
<dbReference type="InterPro" id="IPR002919">
    <property type="entry name" value="TIL_dom"/>
</dbReference>
<keyword evidence="1" id="KW-0646">Protease inhibitor</keyword>
<comment type="caution">
    <text evidence="4">The sequence shown here is derived from an EMBL/GenBank/DDBJ whole genome shotgun (WGS) entry which is preliminary data.</text>
</comment>
<dbReference type="Gene3D" id="2.10.25.10">
    <property type="entry name" value="Laminin"/>
    <property type="match status" value="1"/>
</dbReference>
<proteinExistence type="predicted"/>
<dbReference type="InterPro" id="IPR036084">
    <property type="entry name" value="Ser_inhib-like_sf"/>
</dbReference>
<dbReference type="CDD" id="cd19941">
    <property type="entry name" value="TIL"/>
    <property type="match status" value="1"/>
</dbReference>
<keyword evidence="1" id="KW-0722">Serine protease inhibitor</keyword>
<evidence type="ECO:0000313" key="4">
    <source>
        <dbReference type="EMBL" id="TKR77275.1"/>
    </source>
</evidence>
<evidence type="ECO:0000259" key="3">
    <source>
        <dbReference type="Pfam" id="PF01826"/>
    </source>
</evidence>
<dbReference type="Proteomes" id="UP000298663">
    <property type="component" value="Unassembled WGS sequence"/>
</dbReference>
<sequence>MRSSLLLLCLLGLRLLVSVNSQFTIFPPFCPVNEIWDPCGGLCEPNCDNPFPKCLPICAIRGRCVCRTGIYSLNAYLNRFSGFYRSVTGDCVKGQDCFFENHPCFDYLCAWDSAGNERVCVSYDLPCPNPNPRHAPCPKARRCVLKSCL</sequence>
<evidence type="ECO:0000313" key="5">
    <source>
        <dbReference type="Proteomes" id="UP000298663"/>
    </source>
</evidence>
<accession>A0A4V6A215</accession>
<dbReference type="EMBL" id="AZBU02000005">
    <property type="protein sequence ID" value="TKR77275.1"/>
    <property type="molecule type" value="Genomic_DNA"/>
</dbReference>
<evidence type="ECO:0000256" key="2">
    <source>
        <dbReference type="SAM" id="SignalP"/>
    </source>
</evidence>
<gene>
    <name evidence="4" type="ORF">L596_018278</name>
</gene>
<organism evidence="4 5">
    <name type="scientific">Steinernema carpocapsae</name>
    <name type="common">Entomopathogenic nematode</name>
    <dbReference type="NCBI Taxonomy" id="34508"/>
    <lineage>
        <taxon>Eukaryota</taxon>
        <taxon>Metazoa</taxon>
        <taxon>Ecdysozoa</taxon>
        <taxon>Nematoda</taxon>
        <taxon>Chromadorea</taxon>
        <taxon>Rhabditida</taxon>
        <taxon>Tylenchina</taxon>
        <taxon>Panagrolaimomorpha</taxon>
        <taxon>Strongyloidoidea</taxon>
        <taxon>Steinernematidae</taxon>
        <taxon>Steinernema</taxon>
    </lineage>
</organism>
<keyword evidence="5" id="KW-1185">Reference proteome</keyword>
<keyword evidence="2" id="KW-0732">Signal</keyword>
<feature type="chain" id="PRO_5020318937" description="TIL domain-containing protein" evidence="2">
    <location>
        <begin position="22"/>
        <end position="149"/>
    </location>
</feature>
<feature type="domain" description="TIL" evidence="3">
    <location>
        <begin position="30"/>
        <end position="71"/>
    </location>
</feature>
<dbReference type="AlphaFoldDB" id="A0A4V6A215"/>
<feature type="signal peptide" evidence="2">
    <location>
        <begin position="1"/>
        <end position="21"/>
    </location>
</feature>
<dbReference type="Pfam" id="PF01826">
    <property type="entry name" value="TIL"/>
    <property type="match status" value="1"/>
</dbReference>